<evidence type="ECO:0000256" key="7">
    <source>
        <dbReference type="SAM" id="MobiDB-lite"/>
    </source>
</evidence>
<feature type="compositionally biased region" description="Polar residues" evidence="7">
    <location>
        <begin position="287"/>
        <end position="298"/>
    </location>
</feature>
<dbReference type="InterPro" id="IPR001363">
    <property type="entry name" value="Prot_inh_fetuin_CS"/>
</dbReference>
<dbReference type="InterPro" id="IPR025764">
    <property type="entry name" value="Cystatin_Fetuin_B"/>
</dbReference>
<reference evidence="10 11" key="1">
    <citation type="submission" date="2020-12" db="EMBL/GenBank/DDBJ databases">
        <title>De novo assembly of Tibetan sheep genome.</title>
        <authorList>
            <person name="Li X."/>
        </authorList>
    </citation>
    <scope>NUCLEOTIDE SEQUENCE [LARGE SCALE GENOMIC DNA]</scope>
    <source>
        <tissue evidence="10">Heart</tissue>
    </source>
</reference>
<dbReference type="GO" id="GO:0060255">
    <property type="term" value="P:regulation of macromolecule metabolic process"/>
    <property type="evidence" value="ECO:0007669"/>
    <property type="project" value="UniProtKB-ARBA"/>
</dbReference>
<keyword evidence="5" id="KW-1015">Disulfide bond</keyword>
<dbReference type="SMART" id="SM00043">
    <property type="entry name" value="CY"/>
    <property type="match status" value="2"/>
</dbReference>
<evidence type="ECO:0000256" key="1">
    <source>
        <dbReference type="ARBA" id="ARBA00004613"/>
    </source>
</evidence>
<feature type="region of interest" description="Disordered" evidence="7">
    <location>
        <begin position="365"/>
        <end position="387"/>
    </location>
</feature>
<feature type="domain" description="Cystatin fetuin-B-type" evidence="9">
    <location>
        <begin position="25"/>
        <end position="139"/>
    </location>
</feature>
<dbReference type="PROSITE" id="PS51530">
    <property type="entry name" value="CYSTATIN_FETUIN_B"/>
    <property type="match status" value="2"/>
</dbReference>
<keyword evidence="6" id="KW-0325">Glycoprotein</keyword>
<sequence length="387" mass="42590">MSVLLLLVLCTLAMGCGAASPPQPAARPSPLLSLDCNSSYVLDIANDILQDINRDRKDGYVLSLNRVSDAREHRQEAGLGSLFYFTLDVLETGCHVLSRTSWKNCGVRIFHESVYGQCKAIFYINKEKRIFYLPAYNCTLRPVSRRAIIMMCPDCPSTSPYDLSNPRYMETATESLAKYNSRSPSKQYSVVKITKTFSQWVFGPAYFVEYLIKESPCTKSQGSSCALESPDSVPVGICHGSLSQSQGNPGKTISVTCSFFNSQAPTPRGENAAVNQRPANPSKAEEPQQQNTASTNSPAKAVLKGSVQYLPDWDKKSEGSQEKDPVETFPVQLDLTTNPQGEPLDVSFLFLEPMEVKLVVLPFPSKEKRSAECPGPAQKDNPLILPP</sequence>
<dbReference type="KEGG" id="oas:101113641"/>
<dbReference type="GO" id="GO:0008191">
    <property type="term" value="F:metalloendopeptidase inhibitor activity"/>
    <property type="evidence" value="ECO:0007669"/>
    <property type="project" value="Ensembl"/>
</dbReference>
<feature type="region of interest" description="Disordered" evidence="7">
    <location>
        <begin position="266"/>
        <end position="301"/>
    </location>
</feature>
<dbReference type="GO" id="GO:0004869">
    <property type="term" value="F:cysteine-type endopeptidase inhibitor activity"/>
    <property type="evidence" value="ECO:0007669"/>
    <property type="project" value="InterPro"/>
</dbReference>
<dbReference type="InterPro" id="IPR046350">
    <property type="entry name" value="Cystatin_sf"/>
</dbReference>
<evidence type="ECO:0000256" key="6">
    <source>
        <dbReference type="ARBA" id="ARBA00023180"/>
    </source>
</evidence>
<evidence type="ECO:0000256" key="3">
    <source>
        <dbReference type="ARBA" id="ARBA00022729"/>
    </source>
</evidence>
<name>A0A6P3E512_SHEEP</name>
<protein>
    <recommendedName>
        <fullName evidence="9">Cystatin fetuin-B-type domain-containing protein</fullName>
    </recommendedName>
</protein>
<dbReference type="OrthoDB" id="9941887at2759"/>
<proteinExistence type="predicted"/>
<dbReference type="OMA" id="NCQFAHR"/>
<dbReference type="SMR" id="A0A6P3E512"/>
<dbReference type="PROSITE" id="PS01255">
    <property type="entry name" value="FETUIN_2"/>
    <property type="match status" value="1"/>
</dbReference>
<dbReference type="PANTHER" id="PTHR13814:SF10">
    <property type="entry name" value="FETUIN-B"/>
    <property type="match status" value="1"/>
</dbReference>
<dbReference type="CDD" id="cd00042">
    <property type="entry name" value="CY"/>
    <property type="match status" value="1"/>
</dbReference>
<dbReference type="SUPFAM" id="SSF54403">
    <property type="entry name" value="Cystatin/monellin"/>
    <property type="match status" value="2"/>
</dbReference>
<dbReference type="FunFam" id="3.10.450.10:FF:000005">
    <property type="entry name" value="Histidine-rich glycoprotein"/>
    <property type="match status" value="1"/>
</dbReference>
<dbReference type="InterPro" id="IPR050735">
    <property type="entry name" value="Kininogen_Fetuin_HRG"/>
</dbReference>
<keyword evidence="2" id="KW-0964">Secreted</keyword>
<feature type="signal peptide" evidence="8">
    <location>
        <begin position="1"/>
        <end position="18"/>
    </location>
</feature>
<organism evidence="10 11">
    <name type="scientific">Ovis aries</name>
    <name type="common">Sheep</name>
    <dbReference type="NCBI Taxonomy" id="9940"/>
    <lineage>
        <taxon>Eukaryota</taxon>
        <taxon>Metazoa</taxon>
        <taxon>Chordata</taxon>
        <taxon>Craniata</taxon>
        <taxon>Vertebrata</taxon>
        <taxon>Euteleostomi</taxon>
        <taxon>Mammalia</taxon>
        <taxon>Eutheria</taxon>
        <taxon>Laurasiatheria</taxon>
        <taxon>Artiodactyla</taxon>
        <taxon>Ruminantia</taxon>
        <taxon>Pecora</taxon>
        <taxon>Bovidae</taxon>
        <taxon>Caprinae</taxon>
        <taxon>Ovis</taxon>
    </lineage>
</organism>
<evidence type="ECO:0000259" key="9">
    <source>
        <dbReference type="PROSITE" id="PS51530"/>
    </source>
</evidence>
<comment type="caution">
    <text evidence="10">The sequence shown here is derived from an EMBL/GenBank/DDBJ whole genome shotgun (WGS) entry which is preliminary data.</text>
</comment>
<keyword evidence="4" id="KW-0677">Repeat</keyword>
<dbReference type="GO" id="GO:0005615">
    <property type="term" value="C:extracellular space"/>
    <property type="evidence" value="ECO:0007669"/>
    <property type="project" value="InterPro"/>
</dbReference>
<evidence type="ECO:0000256" key="8">
    <source>
        <dbReference type="SAM" id="SignalP"/>
    </source>
</evidence>
<dbReference type="Proteomes" id="UP000664991">
    <property type="component" value="Unassembled WGS sequence"/>
</dbReference>
<dbReference type="GO" id="GO:0007339">
    <property type="term" value="P:binding of sperm to zona pellucida"/>
    <property type="evidence" value="ECO:0007669"/>
    <property type="project" value="Ensembl"/>
</dbReference>
<evidence type="ECO:0000256" key="2">
    <source>
        <dbReference type="ARBA" id="ARBA00022525"/>
    </source>
</evidence>
<dbReference type="AlphaFoldDB" id="A0A6P3E512"/>
<evidence type="ECO:0000256" key="5">
    <source>
        <dbReference type="ARBA" id="ARBA00023157"/>
    </source>
</evidence>
<comment type="subcellular location">
    <subcellularLocation>
        <location evidence="1">Secreted</location>
    </subcellularLocation>
</comment>
<accession>A0A6P3E512</accession>
<keyword evidence="3 8" id="KW-0732">Signal</keyword>
<feature type="chain" id="PRO_5043568469" description="Cystatin fetuin-B-type domain-containing protein" evidence="8">
    <location>
        <begin position="19"/>
        <end position="387"/>
    </location>
</feature>
<evidence type="ECO:0000313" key="11">
    <source>
        <dbReference type="Proteomes" id="UP000664991"/>
    </source>
</evidence>
<evidence type="ECO:0000313" key="10">
    <source>
        <dbReference type="EMBL" id="KAG5215936.1"/>
    </source>
</evidence>
<evidence type="ECO:0000256" key="4">
    <source>
        <dbReference type="ARBA" id="ARBA00022737"/>
    </source>
</evidence>
<dbReference type="Gene3D" id="3.10.450.10">
    <property type="match status" value="2"/>
</dbReference>
<feature type="domain" description="Cystatin fetuin-B-type" evidence="9">
    <location>
        <begin position="150"/>
        <end position="258"/>
    </location>
</feature>
<dbReference type="InterPro" id="IPR000010">
    <property type="entry name" value="Cystatin_dom"/>
</dbReference>
<dbReference type="PANTHER" id="PTHR13814">
    <property type="entry name" value="FETUIN"/>
    <property type="match status" value="1"/>
</dbReference>
<dbReference type="EMBL" id="JAEMGP010000001">
    <property type="protein sequence ID" value="KAG5215936.1"/>
    <property type="molecule type" value="Genomic_DNA"/>
</dbReference>
<dbReference type="Pfam" id="PF00031">
    <property type="entry name" value="Cystatin"/>
    <property type="match status" value="1"/>
</dbReference>
<gene>
    <name evidence="10" type="ORF">JEQ12_001512</name>
</gene>